<feature type="transmembrane region" description="Helical" evidence="1">
    <location>
        <begin position="81"/>
        <end position="98"/>
    </location>
</feature>
<proteinExistence type="predicted"/>
<dbReference type="KEGG" id="tta:Theth_0780"/>
<dbReference type="HOGENOM" id="CLU_139776_0_0_0"/>
<evidence type="ECO:0000313" key="3">
    <source>
        <dbReference type="EMBL" id="AEH50865.1"/>
    </source>
</evidence>
<dbReference type="PATRIC" id="fig|688269.3.peg.804"/>
<accession>F7YY51</accession>
<dbReference type="eggNOG" id="ENOG503324U">
    <property type="taxonomic scope" value="Bacteria"/>
</dbReference>
<feature type="transmembrane region" description="Helical" evidence="1">
    <location>
        <begin position="126"/>
        <end position="146"/>
    </location>
</feature>
<protein>
    <recommendedName>
        <fullName evidence="2">DUF1468 domain-containing protein</fullName>
    </recommendedName>
</protein>
<organism evidence="3 4">
    <name type="scientific">Pseudothermotoga thermarum DSM 5069</name>
    <dbReference type="NCBI Taxonomy" id="688269"/>
    <lineage>
        <taxon>Bacteria</taxon>
        <taxon>Thermotogati</taxon>
        <taxon>Thermotogota</taxon>
        <taxon>Thermotogae</taxon>
        <taxon>Thermotogales</taxon>
        <taxon>Thermotogaceae</taxon>
        <taxon>Pseudothermotoga</taxon>
    </lineage>
</organism>
<evidence type="ECO:0000313" key="4">
    <source>
        <dbReference type="Proteomes" id="UP000006804"/>
    </source>
</evidence>
<keyword evidence="1" id="KW-0812">Transmembrane</keyword>
<feature type="domain" description="DUF1468" evidence="2">
    <location>
        <begin position="10"/>
        <end position="155"/>
    </location>
</feature>
<reference evidence="3 4" key="1">
    <citation type="submission" date="2010-11" db="EMBL/GenBank/DDBJ databases">
        <title>The complete genome of Thermotoga thermarum DSM 5069.</title>
        <authorList>
            <consortium name="US DOE Joint Genome Institute (JGI-PGF)"/>
            <person name="Lucas S."/>
            <person name="Copeland A."/>
            <person name="Lapidus A."/>
            <person name="Bruce D."/>
            <person name="Goodwin L."/>
            <person name="Pitluck S."/>
            <person name="Kyrpides N."/>
            <person name="Mavromatis K."/>
            <person name="Ivanova N."/>
            <person name="Zeytun A."/>
            <person name="Brettin T."/>
            <person name="Detter J.C."/>
            <person name="Tapia R."/>
            <person name="Han C."/>
            <person name="Land M."/>
            <person name="Hauser L."/>
            <person name="Markowitz V."/>
            <person name="Cheng J.-F."/>
            <person name="Hugenholtz P."/>
            <person name="Woyke T."/>
            <person name="Wu D."/>
            <person name="Spring S."/>
            <person name="Schroeder M."/>
            <person name="Brambilla E."/>
            <person name="Klenk H.-P."/>
            <person name="Eisen J.A."/>
        </authorList>
    </citation>
    <scope>NUCLEOTIDE SEQUENCE [LARGE SCALE GENOMIC DNA]</scope>
    <source>
        <strain evidence="3 4">DSM 5069</strain>
    </source>
</reference>
<dbReference type="EMBL" id="CP002351">
    <property type="protein sequence ID" value="AEH50865.1"/>
    <property type="molecule type" value="Genomic_DNA"/>
</dbReference>
<evidence type="ECO:0000259" key="2">
    <source>
        <dbReference type="Pfam" id="PF07331"/>
    </source>
</evidence>
<keyword evidence="4" id="KW-1185">Reference proteome</keyword>
<gene>
    <name evidence="3" type="ORF">Theth_0780</name>
</gene>
<feature type="transmembrane region" description="Helical" evidence="1">
    <location>
        <begin position="104"/>
        <end position="119"/>
    </location>
</feature>
<name>F7YY51_9THEM</name>
<sequence>MRSMKEFFASIGFLITGIAFLRESYRIRILKFGTLLPGDVFPKIFSVALICLSILWLAVSFTKMLKEIKQERKVTNIDLKALLRVITYIVCSIVYVILMDYFGFILATIFLSMVTYLLLKPDFRKIDLFFSAAYSVATTFGIWYVFEKVLKLVLPAGRLF</sequence>
<keyword evidence="1" id="KW-1133">Transmembrane helix</keyword>
<dbReference type="AlphaFoldDB" id="F7YY51"/>
<dbReference type="Pfam" id="PF07331">
    <property type="entry name" value="TctB"/>
    <property type="match status" value="1"/>
</dbReference>
<dbReference type="RefSeq" id="WP_013932087.1">
    <property type="nucleotide sequence ID" value="NC_015707.1"/>
</dbReference>
<dbReference type="OrthoDB" id="47863at2"/>
<evidence type="ECO:0000256" key="1">
    <source>
        <dbReference type="SAM" id="Phobius"/>
    </source>
</evidence>
<keyword evidence="1" id="KW-0472">Membrane</keyword>
<dbReference type="Proteomes" id="UP000006804">
    <property type="component" value="Chromosome"/>
</dbReference>
<feature type="transmembrane region" description="Helical" evidence="1">
    <location>
        <begin position="40"/>
        <end position="61"/>
    </location>
</feature>
<dbReference type="InterPro" id="IPR009936">
    <property type="entry name" value="DUF1468"/>
</dbReference>